<dbReference type="InParanoid" id="G4Q4P7"/>
<evidence type="ECO:0000313" key="2">
    <source>
        <dbReference type="Proteomes" id="UP000007093"/>
    </source>
</evidence>
<dbReference type="Proteomes" id="UP000007093">
    <property type="component" value="Chromosome"/>
</dbReference>
<keyword evidence="2" id="KW-1185">Reference proteome</keyword>
<sequence length="52" mass="5872">MILEKVATVYAAFAENPVEKCTKYPRESITGYFLFEGPYSGVRQNGLPFPLQ</sequence>
<gene>
    <name evidence="1" type="ordered locus">Acin_0725</name>
</gene>
<accession>G4Q4P7</accession>
<dbReference type="EMBL" id="CP003058">
    <property type="protein sequence ID" value="AEQ21960.1"/>
    <property type="molecule type" value="Genomic_DNA"/>
</dbReference>
<protein>
    <submittedName>
        <fullName evidence="1">Uncharacterized protein</fullName>
    </submittedName>
</protein>
<dbReference type="AlphaFoldDB" id="G4Q4P7"/>
<proteinExistence type="predicted"/>
<dbReference type="STRING" id="568816.Acin_0725"/>
<dbReference type="KEGG" id="ain:Acin_0725"/>
<dbReference type="HOGENOM" id="CLU_3075710_0_0_9"/>
<evidence type="ECO:0000313" key="1">
    <source>
        <dbReference type="EMBL" id="AEQ21960.1"/>
    </source>
</evidence>
<organism evidence="1 2">
    <name type="scientific">Acidaminococcus intestini (strain RyC-MR95)</name>
    <dbReference type="NCBI Taxonomy" id="568816"/>
    <lineage>
        <taxon>Bacteria</taxon>
        <taxon>Bacillati</taxon>
        <taxon>Bacillota</taxon>
        <taxon>Negativicutes</taxon>
        <taxon>Acidaminococcales</taxon>
        <taxon>Acidaminococcaceae</taxon>
        <taxon>Acidaminococcus</taxon>
    </lineage>
</organism>
<name>G4Q4P7_ACIIR</name>
<reference evidence="1 2" key="1">
    <citation type="journal article" date="2011" name="J. Bacteriol.">
        <title>Complete genome sequence of Acidaminococcus intestini RYC-MR95, a Gram-negative bacterium from the phylum Firmicutes.</title>
        <authorList>
            <person name="D'Auria G."/>
            <person name="Galan J.C."/>
            <person name="Rodriguez-Alcayna M."/>
            <person name="Moya A."/>
            <person name="Baquero F."/>
            <person name="Latorre A."/>
        </authorList>
    </citation>
    <scope>NUCLEOTIDE SEQUENCE [LARGE SCALE GENOMIC DNA]</scope>
    <source>
        <strain evidence="1 2">RyC-MR95</strain>
    </source>
</reference>